<evidence type="ECO:0000313" key="2">
    <source>
        <dbReference type="EMBL" id="KAF2766089.1"/>
    </source>
</evidence>
<organism evidence="2 3">
    <name type="scientific">Teratosphaeria nubilosa</name>
    <dbReference type="NCBI Taxonomy" id="161662"/>
    <lineage>
        <taxon>Eukaryota</taxon>
        <taxon>Fungi</taxon>
        <taxon>Dikarya</taxon>
        <taxon>Ascomycota</taxon>
        <taxon>Pezizomycotina</taxon>
        <taxon>Dothideomycetes</taxon>
        <taxon>Dothideomycetidae</taxon>
        <taxon>Mycosphaerellales</taxon>
        <taxon>Teratosphaeriaceae</taxon>
        <taxon>Teratosphaeria</taxon>
    </lineage>
</organism>
<evidence type="ECO:0000313" key="3">
    <source>
        <dbReference type="Proteomes" id="UP000799436"/>
    </source>
</evidence>
<feature type="transmembrane region" description="Helical" evidence="1">
    <location>
        <begin position="112"/>
        <end position="134"/>
    </location>
</feature>
<dbReference type="AlphaFoldDB" id="A0A6G1L0M6"/>
<protein>
    <submittedName>
        <fullName evidence="2">Uncharacterized protein</fullName>
    </submittedName>
</protein>
<reference evidence="2" key="1">
    <citation type="journal article" date="2020" name="Stud. Mycol.">
        <title>101 Dothideomycetes genomes: a test case for predicting lifestyles and emergence of pathogens.</title>
        <authorList>
            <person name="Haridas S."/>
            <person name="Albert R."/>
            <person name="Binder M."/>
            <person name="Bloem J."/>
            <person name="Labutti K."/>
            <person name="Salamov A."/>
            <person name="Andreopoulos B."/>
            <person name="Baker S."/>
            <person name="Barry K."/>
            <person name="Bills G."/>
            <person name="Bluhm B."/>
            <person name="Cannon C."/>
            <person name="Castanera R."/>
            <person name="Culley D."/>
            <person name="Daum C."/>
            <person name="Ezra D."/>
            <person name="Gonzalez J."/>
            <person name="Henrissat B."/>
            <person name="Kuo A."/>
            <person name="Liang C."/>
            <person name="Lipzen A."/>
            <person name="Lutzoni F."/>
            <person name="Magnuson J."/>
            <person name="Mondo S."/>
            <person name="Nolan M."/>
            <person name="Ohm R."/>
            <person name="Pangilinan J."/>
            <person name="Park H.-J."/>
            <person name="Ramirez L."/>
            <person name="Alfaro M."/>
            <person name="Sun H."/>
            <person name="Tritt A."/>
            <person name="Yoshinaga Y."/>
            <person name="Zwiers L.-H."/>
            <person name="Turgeon B."/>
            <person name="Goodwin S."/>
            <person name="Spatafora J."/>
            <person name="Crous P."/>
            <person name="Grigoriev I."/>
        </authorList>
    </citation>
    <scope>NUCLEOTIDE SEQUENCE</scope>
    <source>
        <strain evidence="2">CBS 116005</strain>
    </source>
</reference>
<evidence type="ECO:0000256" key="1">
    <source>
        <dbReference type="SAM" id="Phobius"/>
    </source>
</evidence>
<keyword evidence="1" id="KW-0812">Transmembrane</keyword>
<dbReference type="Proteomes" id="UP000799436">
    <property type="component" value="Unassembled WGS sequence"/>
</dbReference>
<keyword evidence="1" id="KW-1133">Transmembrane helix</keyword>
<sequence length="290" mass="32267">MITTQCLCNRGGMCCTMEDCQRKRHQAHDHHHHLTHMPDSGPSHMLGTFPAYLDTRMIPVAHTVRIVWLEAMVLISGHAPCFWIWIFSGLSFPFWIWIIHSHAGSSPAISTLGSFLELAGSGALVGVGAGLGVYGCQSSGRGLSTVSRPDMALASKQQLSHHVRLLAVGQAQVQLSIQYKSRQMRSMIRGLLPVSLPTHDACPSNDMIEDLGLDCECVAMSRGCNVERRCLNCEGFVVSSRSGNTIMFINERLWTLFGKLRNPEANGWTRKLWISQLTCGRFTRQFHTFD</sequence>
<name>A0A6G1L0M6_9PEZI</name>
<dbReference type="EMBL" id="ML995877">
    <property type="protein sequence ID" value="KAF2766089.1"/>
    <property type="molecule type" value="Genomic_DNA"/>
</dbReference>
<keyword evidence="3" id="KW-1185">Reference proteome</keyword>
<feature type="transmembrane region" description="Helical" evidence="1">
    <location>
        <begin position="82"/>
        <end position="100"/>
    </location>
</feature>
<proteinExistence type="predicted"/>
<keyword evidence="1" id="KW-0472">Membrane</keyword>
<gene>
    <name evidence="2" type="ORF">EJ03DRAFT_191170</name>
</gene>
<accession>A0A6G1L0M6</accession>